<organism evidence="1 2">
    <name type="scientific">Racocetra persica</name>
    <dbReference type="NCBI Taxonomy" id="160502"/>
    <lineage>
        <taxon>Eukaryota</taxon>
        <taxon>Fungi</taxon>
        <taxon>Fungi incertae sedis</taxon>
        <taxon>Mucoromycota</taxon>
        <taxon>Glomeromycotina</taxon>
        <taxon>Glomeromycetes</taxon>
        <taxon>Diversisporales</taxon>
        <taxon>Gigasporaceae</taxon>
        <taxon>Racocetra</taxon>
    </lineage>
</organism>
<proteinExistence type="predicted"/>
<dbReference type="EMBL" id="CAJVQC010017872">
    <property type="protein sequence ID" value="CAG8688951.1"/>
    <property type="molecule type" value="Genomic_DNA"/>
</dbReference>
<accession>A0ACA9P5K3</accession>
<name>A0ACA9P5K3_9GLOM</name>
<sequence length="125" mass="14449">MAQQQRRVSRSSGNISFNNPSAPGTHNFRIGSSEPTERQPDHLRIAFLEYQIADLKFQNSFVTQENHNLRSQHSFFIQEINNLRSQVTELQYQVKVQQVAISISNKEFIEEFSFNSDQISADDKS</sequence>
<comment type="caution">
    <text evidence="1">The sequence shown here is derived from an EMBL/GenBank/DDBJ whole genome shotgun (WGS) entry which is preliminary data.</text>
</comment>
<reference evidence="1" key="1">
    <citation type="submission" date="2021-06" db="EMBL/GenBank/DDBJ databases">
        <authorList>
            <person name="Kallberg Y."/>
            <person name="Tangrot J."/>
            <person name="Rosling A."/>
        </authorList>
    </citation>
    <scope>NUCLEOTIDE SEQUENCE</scope>
    <source>
        <strain evidence="1">MA461A</strain>
    </source>
</reference>
<gene>
    <name evidence="1" type="ORF">RPERSI_LOCUS9445</name>
</gene>
<evidence type="ECO:0000313" key="2">
    <source>
        <dbReference type="Proteomes" id="UP000789920"/>
    </source>
</evidence>
<keyword evidence="2" id="KW-1185">Reference proteome</keyword>
<protein>
    <submittedName>
        <fullName evidence="1">4172_t:CDS:1</fullName>
    </submittedName>
</protein>
<dbReference type="Proteomes" id="UP000789920">
    <property type="component" value="Unassembled WGS sequence"/>
</dbReference>
<evidence type="ECO:0000313" key="1">
    <source>
        <dbReference type="EMBL" id="CAG8688951.1"/>
    </source>
</evidence>